<evidence type="ECO:0008006" key="2">
    <source>
        <dbReference type="Google" id="ProtNLM"/>
    </source>
</evidence>
<accession>N1R5M7</accession>
<dbReference type="EnsemblPlants" id="EMT33465">
    <property type="protein sequence ID" value="EMT33465"/>
    <property type="gene ID" value="F775_11792"/>
</dbReference>
<proteinExistence type="predicted"/>
<dbReference type="PANTHER" id="PTHR10579">
    <property type="entry name" value="CALCIUM-ACTIVATED CHLORIDE CHANNEL REGULATOR"/>
    <property type="match status" value="1"/>
</dbReference>
<reference evidence="1" key="1">
    <citation type="submission" date="2015-06" db="UniProtKB">
        <authorList>
            <consortium name="EnsemblPlants"/>
        </authorList>
    </citation>
    <scope>IDENTIFICATION</scope>
</reference>
<sequence length="279" mass="30852">MASVPKLVVVVLVEDDDHERSHLPPTLSGILLMVQQKLTHLARTCLGYIYVTLTSTPNTYTLDMKVVDPTGTKETGNAKFAWHRMTCTKNMASGLAEAHKMISSFGHHNNIILFFSNRLVNKGDFFDGTQNFVSKAPVHTFTLAGDAYNHVLHSIVANSAGGKFHTTPVPEKPNLSSSFSKQLNSLLGGTTKDDDKPPSTISGREPLNVVIVSAFDSTNSIPAWYTVDNEIFWLVQEKLTHFPNSCMGYIYVMSTPNTYTSDMKVVDPADTEETGYRKF</sequence>
<dbReference type="ExpressionAtlas" id="N1R5M7">
    <property type="expression patterns" value="baseline"/>
</dbReference>
<name>N1R5M7_AEGTA</name>
<dbReference type="AlphaFoldDB" id="N1R5M7"/>
<evidence type="ECO:0000313" key="1">
    <source>
        <dbReference type="EnsemblPlants" id="EMT33465"/>
    </source>
</evidence>
<organism evidence="1">
    <name type="scientific">Aegilops tauschii</name>
    <name type="common">Tausch's goatgrass</name>
    <name type="synonym">Aegilops squarrosa</name>
    <dbReference type="NCBI Taxonomy" id="37682"/>
    <lineage>
        <taxon>Eukaryota</taxon>
        <taxon>Viridiplantae</taxon>
        <taxon>Streptophyta</taxon>
        <taxon>Embryophyta</taxon>
        <taxon>Tracheophyta</taxon>
        <taxon>Spermatophyta</taxon>
        <taxon>Magnoliopsida</taxon>
        <taxon>Liliopsida</taxon>
        <taxon>Poales</taxon>
        <taxon>Poaceae</taxon>
        <taxon>BOP clade</taxon>
        <taxon>Pooideae</taxon>
        <taxon>Triticodae</taxon>
        <taxon>Triticeae</taxon>
        <taxon>Triticinae</taxon>
        <taxon>Aegilops</taxon>
    </lineage>
</organism>
<dbReference type="PANTHER" id="PTHR10579:SF119">
    <property type="entry name" value="PROTEIN KINASE DOMAIN-CONTAINING PROTEIN"/>
    <property type="match status" value="1"/>
</dbReference>
<protein>
    <recommendedName>
        <fullName evidence="2">VWFA domain-containing protein</fullName>
    </recommendedName>
</protein>
<dbReference type="InterPro" id="IPR051266">
    <property type="entry name" value="CLCR"/>
</dbReference>